<protein>
    <submittedName>
        <fullName evidence="1">Uncharacterized protein</fullName>
    </submittedName>
</protein>
<dbReference type="RefSeq" id="WP_346821555.1">
    <property type="nucleotide sequence ID" value="NZ_JBDKWZ010000006.1"/>
</dbReference>
<gene>
    <name evidence="1" type="ORF">AAG747_12730</name>
</gene>
<sequence>MQVETIKYGVVGFSKNQFDKKAAYQLVDKLFEDLKSEHPHQFIEIVSGYTNSGIPKIAYELADKHGFITVGYSAKQALKVRSGVYPVKKVILKGELFGDESTDFINYIDRLIRVGGGPQSRKETEMFRLKHQKNDLDKLLLEYEVAWYG</sequence>
<proteinExistence type="predicted"/>
<evidence type="ECO:0000313" key="2">
    <source>
        <dbReference type="Proteomes" id="UP001403385"/>
    </source>
</evidence>
<keyword evidence="2" id="KW-1185">Reference proteome</keyword>
<comment type="caution">
    <text evidence="1">The sequence shown here is derived from an EMBL/GenBank/DDBJ whole genome shotgun (WGS) entry which is preliminary data.</text>
</comment>
<dbReference type="EMBL" id="JBDKWZ010000006">
    <property type="protein sequence ID" value="MEN7548778.1"/>
    <property type="molecule type" value="Genomic_DNA"/>
</dbReference>
<dbReference type="Proteomes" id="UP001403385">
    <property type="component" value="Unassembled WGS sequence"/>
</dbReference>
<evidence type="ECO:0000313" key="1">
    <source>
        <dbReference type="EMBL" id="MEN7548778.1"/>
    </source>
</evidence>
<organism evidence="1 2">
    <name type="scientific">Rapidithrix thailandica</name>
    <dbReference type="NCBI Taxonomy" id="413964"/>
    <lineage>
        <taxon>Bacteria</taxon>
        <taxon>Pseudomonadati</taxon>
        <taxon>Bacteroidota</taxon>
        <taxon>Cytophagia</taxon>
        <taxon>Cytophagales</taxon>
        <taxon>Flammeovirgaceae</taxon>
        <taxon>Rapidithrix</taxon>
    </lineage>
</organism>
<name>A0AAW9SBT7_9BACT</name>
<dbReference type="AlphaFoldDB" id="A0AAW9SBT7"/>
<reference evidence="1 2" key="1">
    <citation type="submission" date="2024-04" db="EMBL/GenBank/DDBJ databases">
        <title>Novel genus in family Flammeovirgaceae.</title>
        <authorList>
            <person name="Nguyen T.H."/>
            <person name="Vuong T.Q."/>
            <person name="Le H."/>
            <person name="Kim S.-G."/>
        </authorList>
    </citation>
    <scope>NUCLEOTIDE SEQUENCE [LARGE SCALE GENOMIC DNA]</scope>
    <source>
        <strain evidence="1 2">JCM 23209</strain>
    </source>
</reference>
<accession>A0AAW9SBT7</accession>